<feature type="domain" description="Acetyl-CoA hydrolase/transferase C-terminal" evidence="4">
    <location>
        <begin position="262"/>
        <end position="413"/>
    </location>
</feature>
<reference evidence="5 6" key="1">
    <citation type="journal article" date="2018" name="Int. J. Syst. Evol. Microbiol.">
        <title>Planococcus salinus sp. nov., a moderately halophilic bacterium isolated from a saline-alkali soil.</title>
        <authorList>
            <person name="Gan L."/>
        </authorList>
    </citation>
    <scope>NUCLEOTIDE SEQUENCE [LARGE SCALE GENOMIC DNA]</scope>
    <source>
        <strain evidence="5 6">LCB217</strain>
    </source>
</reference>
<dbReference type="Pfam" id="PF02550">
    <property type="entry name" value="AcetylCoA_hydro"/>
    <property type="match status" value="1"/>
</dbReference>
<sequence>MTKKLTPQEVIGLIDDGADLIVPIANGEPIRLLDILEEQVEQLNNVKIHQMLALRPRPYIQGEFEQLKHVSYFLSGATRKVYQQAKMELVPNNFHEMPRILQKTTNMSMIMTVASPMDEHGYFTLGTQADYVSEFIGKVPFILEVNDQMPRTYGHNQIHISQIEGYVEQHAPLTEEIAPPTTDKDLLIAASMIEDIQDGDTLQIGIGSVPNAVISMLKDHRHLGIHTEMLPDGIVDLVEAGAVDGTQKFTNPGKIVATFAYGSKKLYDFIDNNPVVEFLPVSVVNDPREIAKEKNIVSINSTTEVDLFGQCASETVAGKYYSSSGGQIDFARGVRFAENGKGYICMPSTAKNDTLSRIKLELAPGSVVTTGKNDVDNIVTEYGIARLHGVSISERAKRLIAIAHPDFREELLFDAKRRGIII</sequence>
<dbReference type="OrthoDB" id="9801795at2"/>
<dbReference type="PANTHER" id="PTHR21432:SF20">
    <property type="entry name" value="ACETYL-COA HYDROLASE"/>
    <property type="match status" value="1"/>
</dbReference>
<evidence type="ECO:0000256" key="2">
    <source>
        <dbReference type="ARBA" id="ARBA00022679"/>
    </source>
</evidence>
<dbReference type="EMBL" id="RIAX01000007">
    <property type="protein sequence ID" value="RNF39143.1"/>
    <property type="molecule type" value="Genomic_DNA"/>
</dbReference>
<dbReference type="InterPro" id="IPR026888">
    <property type="entry name" value="AcetylCoA_hyd_C"/>
</dbReference>
<evidence type="ECO:0000313" key="6">
    <source>
        <dbReference type="Proteomes" id="UP000275473"/>
    </source>
</evidence>
<evidence type="ECO:0000259" key="3">
    <source>
        <dbReference type="Pfam" id="PF02550"/>
    </source>
</evidence>
<dbReference type="GO" id="GO:0016787">
    <property type="term" value="F:hydrolase activity"/>
    <property type="evidence" value="ECO:0007669"/>
    <property type="project" value="UniProtKB-KW"/>
</dbReference>
<dbReference type="Gene3D" id="3.40.1080.20">
    <property type="entry name" value="Acetyl-CoA hydrolase/transferase C-terminal domain"/>
    <property type="match status" value="1"/>
</dbReference>
<dbReference type="GO" id="GO:0008775">
    <property type="term" value="F:acetate CoA-transferase activity"/>
    <property type="evidence" value="ECO:0007669"/>
    <property type="project" value="InterPro"/>
</dbReference>
<dbReference type="InterPro" id="IPR003702">
    <property type="entry name" value="ActCoA_hydro_N"/>
</dbReference>
<proteinExistence type="inferred from homology"/>
<evidence type="ECO:0000259" key="4">
    <source>
        <dbReference type="Pfam" id="PF13336"/>
    </source>
</evidence>
<dbReference type="Proteomes" id="UP000275473">
    <property type="component" value="Unassembled WGS sequence"/>
</dbReference>
<dbReference type="PANTHER" id="PTHR21432">
    <property type="entry name" value="ACETYL-COA HYDROLASE-RELATED"/>
    <property type="match status" value="1"/>
</dbReference>
<keyword evidence="2 5" id="KW-0808">Transferase</keyword>
<evidence type="ECO:0000313" key="5">
    <source>
        <dbReference type="EMBL" id="RNF39143.1"/>
    </source>
</evidence>
<dbReference type="Pfam" id="PF13336">
    <property type="entry name" value="AcetylCoA_hyd_C"/>
    <property type="match status" value="1"/>
</dbReference>
<dbReference type="Gene3D" id="3.30.750.70">
    <property type="entry name" value="4-hydroxybutyrate coenzyme like domains"/>
    <property type="match status" value="1"/>
</dbReference>
<dbReference type="InterPro" id="IPR038460">
    <property type="entry name" value="AcetylCoA_hyd_C_sf"/>
</dbReference>
<dbReference type="SUPFAM" id="SSF100950">
    <property type="entry name" value="NagB/RpiA/CoA transferase-like"/>
    <property type="match status" value="2"/>
</dbReference>
<evidence type="ECO:0000256" key="1">
    <source>
        <dbReference type="ARBA" id="ARBA00009632"/>
    </source>
</evidence>
<accession>A0A3M8P636</accession>
<feature type="domain" description="Acetyl-CoA hydrolase/transferase N-terminal" evidence="3">
    <location>
        <begin position="43"/>
        <end position="170"/>
    </location>
</feature>
<comment type="similarity">
    <text evidence="1">Belongs to the acetyl-CoA hydrolase/transferase family.</text>
</comment>
<dbReference type="InterPro" id="IPR046433">
    <property type="entry name" value="ActCoA_hydro"/>
</dbReference>
<dbReference type="RefSeq" id="WP_123165611.1">
    <property type="nucleotide sequence ID" value="NZ_RIAX01000007.1"/>
</dbReference>
<dbReference type="AlphaFoldDB" id="A0A3M8P636"/>
<name>A0A3M8P636_9BACL</name>
<dbReference type="InterPro" id="IPR037171">
    <property type="entry name" value="NagB/RpiA_transferase-like"/>
</dbReference>
<dbReference type="GO" id="GO:0006083">
    <property type="term" value="P:acetate metabolic process"/>
    <property type="evidence" value="ECO:0007669"/>
    <property type="project" value="InterPro"/>
</dbReference>
<keyword evidence="6" id="KW-1185">Reference proteome</keyword>
<protein>
    <submittedName>
        <fullName evidence="5">Acetyl-CoA hydrolase/transferase family protein</fullName>
    </submittedName>
</protein>
<keyword evidence="5" id="KW-0378">Hydrolase</keyword>
<gene>
    <name evidence="5" type="ORF">EEX84_10600</name>
</gene>
<comment type="caution">
    <text evidence="5">The sequence shown here is derived from an EMBL/GenBank/DDBJ whole genome shotgun (WGS) entry which is preliminary data.</text>
</comment>
<dbReference type="Gene3D" id="3.40.1080.10">
    <property type="entry name" value="Glutaconate Coenzyme A-transferase"/>
    <property type="match status" value="1"/>
</dbReference>
<organism evidence="5 6">
    <name type="scientific">Planococcus salinus</name>
    <dbReference type="NCBI Taxonomy" id="1848460"/>
    <lineage>
        <taxon>Bacteria</taxon>
        <taxon>Bacillati</taxon>
        <taxon>Bacillota</taxon>
        <taxon>Bacilli</taxon>
        <taxon>Bacillales</taxon>
        <taxon>Caryophanaceae</taxon>
        <taxon>Planococcus</taxon>
    </lineage>
</organism>